<evidence type="ECO:0000256" key="2">
    <source>
        <dbReference type="RuleBase" id="RU003876"/>
    </source>
</evidence>
<dbReference type="Proteomes" id="UP000663887">
    <property type="component" value="Unassembled WGS sequence"/>
</dbReference>
<gene>
    <name evidence="9" type="ORF">BYL167_LOCUS911</name>
    <name evidence="4" type="ORF">CJN711_LOCUS22612</name>
    <name evidence="11" type="ORF">GIL414_LOCUS3980</name>
    <name evidence="5" type="ORF">KQP761_LOCUS24992</name>
    <name evidence="8" type="ORF">MBJ925_LOCUS22851</name>
    <name evidence="10" type="ORF">SMN809_LOCUS2815</name>
    <name evidence="6" type="ORF">WKI299_LOCUS509</name>
    <name evidence="7" type="ORF">XDN619_LOCUS826</name>
</gene>
<dbReference type="GO" id="GO:0006334">
    <property type="term" value="P:nucleosome assembly"/>
    <property type="evidence" value="ECO:0007669"/>
    <property type="project" value="InterPro"/>
</dbReference>
<dbReference type="EMBL" id="CAJOBH010000117">
    <property type="protein sequence ID" value="CAF3761930.1"/>
    <property type="molecule type" value="Genomic_DNA"/>
</dbReference>
<feature type="region of interest" description="Disordered" evidence="3">
    <location>
        <begin position="341"/>
        <end position="427"/>
    </location>
</feature>
<name>A0A816CM81_9BILA</name>
<evidence type="ECO:0000313" key="8">
    <source>
        <dbReference type="EMBL" id="CAF2104001.1"/>
    </source>
</evidence>
<feature type="compositionally biased region" description="Basic residues" evidence="3">
    <location>
        <begin position="376"/>
        <end position="392"/>
    </location>
</feature>
<dbReference type="EMBL" id="CAJNOV010010602">
    <property type="protein sequence ID" value="CAF1413162.1"/>
    <property type="molecule type" value="Genomic_DNA"/>
</dbReference>
<evidence type="ECO:0000313" key="9">
    <source>
        <dbReference type="EMBL" id="CAF3761930.1"/>
    </source>
</evidence>
<evidence type="ECO:0000313" key="4">
    <source>
        <dbReference type="EMBL" id="CAF1413162.1"/>
    </source>
</evidence>
<dbReference type="InterPro" id="IPR002164">
    <property type="entry name" value="NAP_family"/>
</dbReference>
<dbReference type="Proteomes" id="UP000681967">
    <property type="component" value="Unassembled WGS sequence"/>
</dbReference>
<proteinExistence type="inferred from homology"/>
<reference evidence="5" key="1">
    <citation type="submission" date="2021-02" db="EMBL/GenBank/DDBJ databases">
        <authorList>
            <person name="Nowell W R."/>
        </authorList>
    </citation>
    <scope>NUCLEOTIDE SEQUENCE</scope>
</reference>
<feature type="region of interest" description="Disordered" evidence="3">
    <location>
        <begin position="1"/>
        <end position="39"/>
    </location>
</feature>
<dbReference type="FunFam" id="1.20.5.1500:FF:000001">
    <property type="entry name" value="Nucleosome assembly protein 1-like 1"/>
    <property type="match status" value="1"/>
</dbReference>
<feature type="region of interest" description="Disordered" evidence="3">
    <location>
        <begin position="128"/>
        <end position="153"/>
    </location>
</feature>
<evidence type="ECO:0000313" key="7">
    <source>
        <dbReference type="EMBL" id="CAF1949126.1"/>
    </source>
</evidence>
<dbReference type="Proteomes" id="UP000681720">
    <property type="component" value="Unassembled WGS sequence"/>
</dbReference>
<comment type="caution">
    <text evidence="5">The sequence shown here is derived from an EMBL/GenBank/DDBJ whole genome shotgun (WGS) entry which is preliminary data.</text>
</comment>
<feature type="compositionally biased region" description="Low complexity" evidence="3">
    <location>
        <begin position="14"/>
        <end position="38"/>
    </location>
</feature>
<dbReference type="GO" id="GO:0005634">
    <property type="term" value="C:nucleus"/>
    <property type="evidence" value="ECO:0007669"/>
    <property type="project" value="InterPro"/>
</dbReference>
<dbReference type="EMBL" id="CAJNRE010011663">
    <property type="protein sequence ID" value="CAF2104001.1"/>
    <property type="molecule type" value="Genomic_DNA"/>
</dbReference>
<dbReference type="Proteomes" id="UP000676336">
    <property type="component" value="Unassembled WGS sequence"/>
</dbReference>
<sequence length="427" mass="47203">MDKNDNAQAPTGESPAAGAQTSAATGAGTPSTALGTPGFLQSAQQRFDSMGDEAGSFLVGSLPAEVVRRVNALRNLQVEHHKIEASFFEEVHALECRYLSKYQPLYEKRLNIVKGIYEPTDAEAKCAFDEDETDEEVKKAAETAEKTDEQKKEEEKAVGIPEFWLQVFKNSDVLSELIKEQDEPVLKHLIDVRITMQDEPQQKGFTIEFEFTANEYFTNPTLTKSYELRTGPDVDEPLSYEGPEIVKSKGCEIHWNKGKNVTIKMVKKRQKHKNRGTIRVVTKEVQTDSFFNFFTPPTVPEELDAELEDSDEMRMLAADFEIGHMLRDSIVPKAVLYYTGEAGDEEDGDYDEDDEDEDDDEDDEEEPEEEEDEGHGHHHHAGGRGGHHHGSGKHGAAGGAGGKSRGGKQGSGGGANGAGQQPECKQQ</sequence>
<dbReference type="EMBL" id="CAJNRF010000032">
    <property type="protein sequence ID" value="CAF1930749.1"/>
    <property type="molecule type" value="Genomic_DNA"/>
</dbReference>
<comment type="similarity">
    <text evidence="1 2">Belongs to the nucleosome assembly protein (NAP) family.</text>
</comment>
<evidence type="ECO:0000313" key="6">
    <source>
        <dbReference type="EMBL" id="CAF1930749.1"/>
    </source>
</evidence>
<dbReference type="Pfam" id="PF00956">
    <property type="entry name" value="NAP"/>
    <property type="match status" value="1"/>
</dbReference>
<dbReference type="EMBL" id="CAJNRG010000037">
    <property type="protein sequence ID" value="CAF1949126.1"/>
    <property type="molecule type" value="Genomic_DNA"/>
</dbReference>
<dbReference type="EMBL" id="CAJOBI010000540">
    <property type="protein sequence ID" value="CAF3830165.1"/>
    <property type="molecule type" value="Genomic_DNA"/>
</dbReference>
<dbReference type="OrthoDB" id="27325at2759"/>
<organism evidence="5 12">
    <name type="scientific">Rotaria magnacalcarata</name>
    <dbReference type="NCBI Taxonomy" id="392030"/>
    <lineage>
        <taxon>Eukaryota</taxon>
        <taxon>Metazoa</taxon>
        <taxon>Spiralia</taxon>
        <taxon>Gnathifera</taxon>
        <taxon>Rotifera</taxon>
        <taxon>Eurotatoria</taxon>
        <taxon>Bdelloidea</taxon>
        <taxon>Philodinida</taxon>
        <taxon>Philodinidae</taxon>
        <taxon>Rotaria</taxon>
    </lineage>
</organism>
<dbReference type="Proteomes" id="UP000663855">
    <property type="component" value="Unassembled WGS sequence"/>
</dbReference>
<feature type="compositionally biased region" description="Acidic residues" evidence="3">
    <location>
        <begin position="342"/>
        <end position="373"/>
    </location>
</feature>
<accession>A0A816CM81</accession>
<feature type="compositionally biased region" description="Basic and acidic residues" evidence="3">
    <location>
        <begin position="136"/>
        <end position="153"/>
    </location>
</feature>
<dbReference type="Gene3D" id="3.30.1120.90">
    <property type="entry name" value="Nucleosome assembly protein"/>
    <property type="match status" value="1"/>
</dbReference>
<dbReference type="EMBL" id="CAJNOW010013699">
    <property type="protein sequence ID" value="CAF1623571.1"/>
    <property type="molecule type" value="Genomic_DNA"/>
</dbReference>
<dbReference type="Proteomes" id="UP000663856">
    <property type="component" value="Unassembled WGS sequence"/>
</dbReference>
<dbReference type="Proteomes" id="UP000663824">
    <property type="component" value="Unassembled WGS sequence"/>
</dbReference>
<dbReference type="InterPro" id="IPR037231">
    <property type="entry name" value="NAP-like_sf"/>
</dbReference>
<dbReference type="Gene3D" id="1.20.5.1500">
    <property type="match status" value="1"/>
</dbReference>
<evidence type="ECO:0008006" key="13">
    <source>
        <dbReference type="Google" id="ProtNLM"/>
    </source>
</evidence>
<evidence type="ECO:0000313" key="12">
    <source>
        <dbReference type="Proteomes" id="UP000663834"/>
    </source>
</evidence>
<dbReference type="EMBL" id="CAJOBJ010000923">
    <property type="protein sequence ID" value="CAF3851337.1"/>
    <property type="molecule type" value="Genomic_DNA"/>
</dbReference>
<dbReference type="Proteomes" id="UP000663834">
    <property type="component" value="Unassembled WGS sequence"/>
</dbReference>
<evidence type="ECO:0000313" key="11">
    <source>
        <dbReference type="EMBL" id="CAF3851337.1"/>
    </source>
</evidence>
<feature type="compositionally biased region" description="Polar residues" evidence="3">
    <location>
        <begin position="1"/>
        <end position="11"/>
    </location>
</feature>
<evidence type="ECO:0000313" key="10">
    <source>
        <dbReference type="EMBL" id="CAF3830165.1"/>
    </source>
</evidence>
<evidence type="ECO:0000256" key="3">
    <source>
        <dbReference type="SAM" id="MobiDB-lite"/>
    </source>
</evidence>
<dbReference type="SUPFAM" id="SSF143113">
    <property type="entry name" value="NAP-like"/>
    <property type="match status" value="1"/>
</dbReference>
<protein>
    <recommendedName>
        <fullName evidence="13">Nucleosome assembly protein 1-like 1</fullName>
    </recommendedName>
</protein>
<evidence type="ECO:0000256" key="1">
    <source>
        <dbReference type="ARBA" id="ARBA00009947"/>
    </source>
</evidence>
<dbReference type="PANTHER" id="PTHR11875">
    <property type="entry name" value="TESTIS-SPECIFIC Y-ENCODED PROTEIN"/>
    <property type="match status" value="1"/>
</dbReference>
<feature type="compositionally biased region" description="Gly residues" evidence="3">
    <location>
        <begin position="393"/>
        <end position="417"/>
    </location>
</feature>
<dbReference type="AlphaFoldDB" id="A0A816CM81"/>
<evidence type="ECO:0000313" key="5">
    <source>
        <dbReference type="EMBL" id="CAF1623571.1"/>
    </source>
</evidence>